<dbReference type="EMBL" id="CP003167">
    <property type="protein sequence ID" value="AGB01386.1"/>
    <property type="molecule type" value="Genomic_DNA"/>
</dbReference>
<feature type="region of interest" description="Disordered" evidence="1">
    <location>
        <begin position="1"/>
        <end position="36"/>
    </location>
</feature>
<dbReference type="GeneID" id="14308982"/>
<accession>L0HC54</accession>
<feature type="compositionally biased region" description="Basic and acidic residues" evidence="1">
    <location>
        <begin position="1"/>
        <end position="16"/>
    </location>
</feature>
<dbReference type="eggNOG" id="arCOG03363">
    <property type="taxonomic scope" value="Archaea"/>
</dbReference>
<dbReference type="KEGG" id="mfo:Metfor_0309"/>
<evidence type="ECO:0000313" key="2">
    <source>
        <dbReference type="EMBL" id="AGB01386.1"/>
    </source>
</evidence>
<reference evidence="3" key="1">
    <citation type="submission" date="2011-12" db="EMBL/GenBank/DDBJ databases">
        <title>Complete sequence of Methanoregula formicicum SMSP.</title>
        <authorList>
            <person name="Lucas S."/>
            <person name="Han J."/>
            <person name="Lapidus A."/>
            <person name="Cheng J.-F."/>
            <person name="Goodwin L."/>
            <person name="Pitluck S."/>
            <person name="Peters L."/>
            <person name="Ovchinnikova G."/>
            <person name="Teshima H."/>
            <person name="Detter J.C."/>
            <person name="Han C."/>
            <person name="Tapia R."/>
            <person name="Land M."/>
            <person name="Hauser L."/>
            <person name="Kyrpides N."/>
            <person name="Ivanova N."/>
            <person name="Pagani I."/>
            <person name="Imachi H."/>
            <person name="Tamaki H."/>
            <person name="Sekiguchi Y."/>
            <person name="Kamagata Y."/>
            <person name="Cadillo-Quiroz H."/>
            <person name="Zinder S."/>
            <person name="Liu W.-T."/>
            <person name="Woyke T."/>
        </authorList>
    </citation>
    <scope>NUCLEOTIDE SEQUENCE [LARGE SCALE GENOMIC DNA]</scope>
    <source>
        <strain evidence="3">DSM 22288 / NBRC 105244 / SMSP</strain>
    </source>
</reference>
<dbReference type="HOGENOM" id="CLU_149095_1_1_2"/>
<gene>
    <name evidence="2" type="ordered locus">Metfor_0309</name>
</gene>
<dbReference type="Proteomes" id="UP000010824">
    <property type="component" value="Chromosome"/>
</dbReference>
<keyword evidence="3" id="KW-1185">Reference proteome</keyword>
<evidence type="ECO:0000256" key="1">
    <source>
        <dbReference type="SAM" id="MobiDB-lite"/>
    </source>
</evidence>
<dbReference type="InParanoid" id="L0HC54"/>
<feature type="compositionally biased region" description="Basic and acidic residues" evidence="1">
    <location>
        <begin position="23"/>
        <end position="34"/>
    </location>
</feature>
<dbReference type="RefSeq" id="WP_015284350.1">
    <property type="nucleotide sequence ID" value="NC_019943.1"/>
</dbReference>
<reference evidence="2 3" key="2">
    <citation type="journal article" date="2014" name="Genome Announc.">
        <title>Complete Genome Sequence of Methanoregula formicica SMSPT, a Mesophilic Hydrogenotrophic Methanogen Isolated from a Methanogenic Upflow Anaerobic Sludge Blanket Reactor.</title>
        <authorList>
            <person name="Yamamoto K."/>
            <person name="Tamaki H."/>
            <person name="Cadillo-Quiroz H."/>
            <person name="Imachi H."/>
            <person name="Kyrpides N."/>
            <person name="Woyke T."/>
            <person name="Goodwin L."/>
            <person name="Zinder S.H."/>
            <person name="Kamagata Y."/>
            <person name="Liu W.T."/>
        </authorList>
    </citation>
    <scope>NUCLEOTIDE SEQUENCE [LARGE SCALE GENOMIC DNA]</scope>
    <source>
        <strain evidence="3">DSM 22288 / NBRC 105244 / SMSP</strain>
    </source>
</reference>
<dbReference type="STRING" id="593750.Metfor_0309"/>
<name>L0HC54_METFS</name>
<dbReference type="Gene3D" id="1.20.5.2950">
    <property type="match status" value="1"/>
</dbReference>
<dbReference type="AlphaFoldDB" id="L0HC54"/>
<protein>
    <recommendedName>
        <fullName evidence="4">ATPase</fullName>
    </recommendedName>
</protein>
<sequence length="109" mass="12306">MKTEVLNDIKKAENDHLSTISKAQEEKKQRHSQAELEADNLVTKAQSNAEQYKKLKLEEARHQAALKHAEIIKSGNQRAAALKAKGEQNLSKAVQLLVLRFKEQLHVKA</sequence>
<proteinExistence type="predicted"/>
<evidence type="ECO:0000313" key="3">
    <source>
        <dbReference type="Proteomes" id="UP000010824"/>
    </source>
</evidence>
<organism evidence="2 3">
    <name type="scientific">Methanoregula formicica (strain DSM 22288 / NBRC 105244 / SMSP)</name>
    <dbReference type="NCBI Taxonomy" id="593750"/>
    <lineage>
        <taxon>Archaea</taxon>
        <taxon>Methanobacteriati</taxon>
        <taxon>Methanobacteriota</taxon>
        <taxon>Stenosarchaea group</taxon>
        <taxon>Methanomicrobia</taxon>
        <taxon>Methanomicrobiales</taxon>
        <taxon>Methanoregulaceae</taxon>
        <taxon>Methanoregula</taxon>
    </lineage>
</organism>
<dbReference type="OrthoDB" id="111840at2157"/>
<evidence type="ECO:0008006" key="4">
    <source>
        <dbReference type="Google" id="ProtNLM"/>
    </source>
</evidence>